<evidence type="ECO:0000313" key="2">
    <source>
        <dbReference type="EMBL" id="CAA6820388.1"/>
    </source>
</evidence>
<accession>A0A6S6TW54</accession>
<sequence>MNKQAFYKTTLALENNLFEKLLREIEFEKTGKGRVGNHLVKRSNSTIPIVRTTTQYTIPAHYFSFTHEQIIASIIASLTHLPSINFNNALIEVYDKTYTKMKYHSDQCQDLALNSYIGLFSCYENPNTLREKSIRKLIIKDKRTYEEFEIPLTHNSFILFSLESNSKFLHKIVLDSQVKHKHTTKENKWLGITLRESKTFVHFQNDVPYLANGEVLTLATESEEREYFKLKGKENRAMEFIYPSLNYTISKADRIMPL</sequence>
<proteinExistence type="predicted"/>
<dbReference type="Gene3D" id="2.60.120.590">
    <property type="entry name" value="Alpha-ketoglutarate-dependent dioxygenase AlkB-like"/>
    <property type="match status" value="1"/>
</dbReference>
<protein>
    <recommendedName>
        <fullName evidence="1">Alpha-ketoglutarate-dependent dioxygenase AlkB-like domain-containing protein</fullName>
    </recommendedName>
</protein>
<dbReference type="PANTHER" id="PTHR31212:SF4">
    <property type="entry name" value="ALPHA-KETOGLUTARATE-DEPENDENT DIOXYGENASE ALKB HOMOLOG 3"/>
    <property type="match status" value="1"/>
</dbReference>
<name>A0A6S6TW54_9BACT</name>
<gene>
    <name evidence="2" type="ORF">HELGO_WM5088</name>
</gene>
<feature type="domain" description="Alpha-ketoglutarate-dependent dioxygenase AlkB-like" evidence="1">
    <location>
        <begin position="15"/>
        <end position="195"/>
    </location>
</feature>
<dbReference type="Pfam" id="PF13532">
    <property type="entry name" value="2OG-FeII_Oxy_2"/>
    <property type="match status" value="1"/>
</dbReference>
<dbReference type="SUPFAM" id="SSF51197">
    <property type="entry name" value="Clavaminate synthase-like"/>
    <property type="match status" value="1"/>
</dbReference>
<dbReference type="PANTHER" id="PTHR31212">
    <property type="entry name" value="ALPHA-KETOGLUTARATE-DEPENDENT DIOXYGENASE ALKB HOMOLOG 3"/>
    <property type="match status" value="1"/>
</dbReference>
<dbReference type="GO" id="GO:0006307">
    <property type="term" value="P:DNA alkylation repair"/>
    <property type="evidence" value="ECO:0007669"/>
    <property type="project" value="InterPro"/>
</dbReference>
<dbReference type="InterPro" id="IPR027450">
    <property type="entry name" value="AlkB-like"/>
</dbReference>
<dbReference type="InterPro" id="IPR037151">
    <property type="entry name" value="AlkB-like_sf"/>
</dbReference>
<evidence type="ECO:0000259" key="1">
    <source>
        <dbReference type="Pfam" id="PF13532"/>
    </source>
</evidence>
<dbReference type="EMBL" id="CACVAU010000058">
    <property type="protein sequence ID" value="CAA6820388.1"/>
    <property type="molecule type" value="Genomic_DNA"/>
</dbReference>
<dbReference type="GO" id="GO:0051213">
    <property type="term" value="F:dioxygenase activity"/>
    <property type="evidence" value="ECO:0007669"/>
    <property type="project" value="InterPro"/>
</dbReference>
<organism evidence="2">
    <name type="scientific">uncultured Sulfurovum sp</name>
    <dbReference type="NCBI Taxonomy" id="269237"/>
    <lineage>
        <taxon>Bacteria</taxon>
        <taxon>Pseudomonadati</taxon>
        <taxon>Campylobacterota</taxon>
        <taxon>Epsilonproteobacteria</taxon>
        <taxon>Campylobacterales</taxon>
        <taxon>Sulfurovaceae</taxon>
        <taxon>Sulfurovum</taxon>
        <taxon>environmental samples</taxon>
    </lineage>
</organism>
<dbReference type="InterPro" id="IPR032854">
    <property type="entry name" value="ALKBH3"/>
</dbReference>
<dbReference type="AlphaFoldDB" id="A0A6S6TW54"/>
<reference evidence="2" key="1">
    <citation type="submission" date="2020-01" db="EMBL/GenBank/DDBJ databases">
        <authorList>
            <person name="Meier V. D."/>
            <person name="Meier V D."/>
        </authorList>
    </citation>
    <scope>NUCLEOTIDE SEQUENCE</scope>
    <source>
        <strain evidence="2">HLG_WM_MAG_05</strain>
    </source>
</reference>